<dbReference type="AlphaFoldDB" id="A0AAE0ZH16"/>
<gene>
    <name evidence="1" type="ORF">RRG08_031031</name>
</gene>
<organism evidence="1 2">
    <name type="scientific">Elysia crispata</name>
    <name type="common">lettuce slug</name>
    <dbReference type="NCBI Taxonomy" id="231223"/>
    <lineage>
        <taxon>Eukaryota</taxon>
        <taxon>Metazoa</taxon>
        <taxon>Spiralia</taxon>
        <taxon>Lophotrochozoa</taxon>
        <taxon>Mollusca</taxon>
        <taxon>Gastropoda</taxon>
        <taxon>Heterobranchia</taxon>
        <taxon>Euthyneura</taxon>
        <taxon>Panpulmonata</taxon>
        <taxon>Sacoglossa</taxon>
        <taxon>Placobranchoidea</taxon>
        <taxon>Plakobranchidae</taxon>
        <taxon>Elysia</taxon>
    </lineage>
</organism>
<dbReference type="EMBL" id="JAWDGP010004062">
    <property type="protein sequence ID" value="KAK3768237.1"/>
    <property type="molecule type" value="Genomic_DNA"/>
</dbReference>
<evidence type="ECO:0000313" key="1">
    <source>
        <dbReference type="EMBL" id="KAK3768237.1"/>
    </source>
</evidence>
<keyword evidence="2" id="KW-1185">Reference proteome</keyword>
<evidence type="ECO:0000313" key="2">
    <source>
        <dbReference type="Proteomes" id="UP001283361"/>
    </source>
</evidence>
<sequence length="66" mass="7215">MTLGCGHNSYQFVICFCWLHQDSNSSCPNLLHHARSVTEDLSDETGPLYSIDSIASGLSIILETSV</sequence>
<reference evidence="1" key="1">
    <citation type="journal article" date="2023" name="G3 (Bethesda)">
        <title>A reference genome for the long-term kleptoplast-retaining sea slug Elysia crispata morphotype clarki.</title>
        <authorList>
            <person name="Eastman K.E."/>
            <person name="Pendleton A.L."/>
            <person name="Shaikh M.A."/>
            <person name="Suttiyut T."/>
            <person name="Ogas R."/>
            <person name="Tomko P."/>
            <person name="Gavelis G."/>
            <person name="Widhalm J.R."/>
            <person name="Wisecaver J.H."/>
        </authorList>
    </citation>
    <scope>NUCLEOTIDE SEQUENCE</scope>
    <source>
        <strain evidence="1">ECLA1</strain>
    </source>
</reference>
<name>A0AAE0ZH16_9GAST</name>
<comment type="caution">
    <text evidence="1">The sequence shown here is derived from an EMBL/GenBank/DDBJ whole genome shotgun (WGS) entry which is preliminary data.</text>
</comment>
<protein>
    <submittedName>
        <fullName evidence="1">Uncharacterized protein</fullName>
    </submittedName>
</protein>
<dbReference type="Proteomes" id="UP001283361">
    <property type="component" value="Unassembled WGS sequence"/>
</dbReference>
<accession>A0AAE0ZH16</accession>
<proteinExistence type="predicted"/>